<accession>D9J0S1</accession>
<protein>
    <submittedName>
        <fullName evidence="1">Gp124</fullName>
    </submittedName>
</protein>
<dbReference type="InterPro" id="IPR029039">
    <property type="entry name" value="Flavoprotein-like_sf"/>
</dbReference>
<dbReference type="Proteomes" id="UP000000331">
    <property type="component" value="Segment"/>
</dbReference>
<dbReference type="KEGG" id="vg:10359154"/>
<dbReference type="RefSeq" id="YP_004301457.1">
    <property type="nucleotide sequence ID" value="NC_015253.1"/>
</dbReference>
<dbReference type="Pfam" id="PF07972">
    <property type="entry name" value="Flavodoxin_NdrI"/>
    <property type="match status" value="1"/>
</dbReference>
<proteinExistence type="predicted"/>
<dbReference type="PANTHER" id="PTHR37297">
    <property type="entry name" value="PROTEIN NRDI"/>
    <property type="match status" value="1"/>
</dbReference>
<evidence type="ECO:0000313" key="1">
    <source>
        <dbReference type="EMBL" id="ADJ53158.1"/>
    </source>
</evidence>
<dbReference type="InterPro" id="IPR004465">
    <property type="entry name" value="RNR_NrdI"/>
</dbReference>
<organism evidence="1 2">
    <name type="scientific">Brochothrix phage A9</name>
    <dbReference type="NCBI Taxonomy" id="857312"/>
    <lineage>
        <taxon>Viruses</taxon>
        <taxon>Duplodnaviria</taxon>
        <taxon>Heunggongvirae</taxon>
        <taxon>Uroviricota</taxon>
        <taxon>Caudoviricetes</taxon>
        <taxon>Herelleviridae</taxon>
        <taxon>Klumppvirus</taxon>
        <taxon>Klumppvirus A9</taxon>
    </lineage>
</organism>
<dbReference type="GO" id="GO:0010181">
    <property type="term" value="F:FMN binding"/>
    <property type="evidence" value="ECO:0007669"/>
    <property type="project" value="InterPro"/>
</dbReference>
<evidence type="ECO:0000313" key="2">
    <source>
        <dbReference type="Proteomes" id="UP000000331"/>
    </source>
</evidence>
<reference evidence="1 2" key="1">
    <citation type="journal article" date="2010" name="J. Bacteriol.">
        <title>Brochothrix thermosphacta bacteriophages feature heterogeneous and highly mosaic genomes and utilize unique prophage insertion sites.</title>
        <authorList>
            <person name="Kilcher S."/>
            <person name="Loessner M.J."/>
            <person name="Klumpp J."/>
        </authorList>
    </citation>
    <scope>NUCLEOTIDE SEQUENCE [LARGE SCALE GENOMIC DNA]</scope>
</reference>
<dbReference type="Gene3D" id="3.40.50.360">
    <property type="match status" value="1"/>
</dbReference>
<dbReference type="PANTHER" id="PTHR37297:SF1">
    <property type="entry name" value="PROTEIN NRDI"/>
    <property type="match status" value="1"/>
</dbReference>
<dbReference type="GeneID" id="10359154"/>
<dbReference type="EMBL" id="HM242243">
    <property type="protein sequence ID" value="ADJ53158.1"/>
    <property type="molecule type" value="Genomic_DNA"/>
</dbReference>
<name>D9J0S1_9CAUD</name>
<keyword evidence="2" id="KW-1185">Reference proteome</keyword>
<dbReference type="SUPFAM" id="SSF52218">
    <property type="entry name" value="Flavoproteins"/>
    <property type="match status" value="1"/>
</dbReference>
<sequence length="170" mass="19373">MLDIVYYSKGGNIKNFLTEKLSWGKDKVHEVTEEQVTFPVPADPFVLVVPSYEPEWLEVVYEFMEEQGDKCIGVACSGNRAFASLYLYSGIEIAEEYGVPLIYGFELRGMPADAYDFEAILENVELGLPVFTGQPYIEKELSHAQDSYKNHKLRSGFTWNNPLNKNKQNN</sequence>